<keyword evidence="4" id="KW-1185">Reference proteome</keyword>
<dbReference type="SUPFAM" id="SSF52266">
    <property type="entry name" value="SGNH hydrolase"/>
    <property type="match status" value="1"/>
</dbReference>
<dbReference type="EMBL" id="CP031222">
    <property type="protein sequence ID" value="AXI03084.1"/>
    <property type="molecule type" value="Genomic_DNA"/>
</dbReference>
<dbReference type="Pfam" id="PF03629">
    <property type="entry name" value="SASA"/>
    <property type="match status" value="1"/>
</dbReference>
<dbReference type="AlphaFoldDB" id="A0A345P725"/>
<protein>
    <recommendedName>
        <fullName evidence="2">Sialate O-acetylesterase domain-containing protein</fullName>
    </recommendedName>
</protein>
<dbReference type="Proteomes" id="UP000253940">
    <property type="component" value="Chromosome"/>
</dbReference>
<accession>A0A345P725</accession>
<dbReference type="KEGG" id="mbah:HYN46_09670"/>
<dbReference type="OrthoDB" id="7032323at2"/>
<name>A0A345P725_9GAMM</name>
<dbReference type="InterPro" id="IPR005181">
    <property type="entry name" value="SASA"/>
</dbReference>
<gene>
    <name evidence="3" type="ORF">HYN46_09670</name>
</gene>
<evidence type="ECO:0000259" key="2">
    <source>
        <dbReference type="Pfam" id="PF03629"/>
    </source>
</evidence>
<keyword evidence="1" id="KW-0378">Hydrolase</keyword>
<reference evidence="3 4" key="1">
    <citation type="submission" date="2018-07" db="EMBL/GenBank/DDBJ databases">
        <title>Genome sequencing of Moraxellaceae gen. HYN0046.</title>
        <authorList>
            <person name="Kim M."/>
            <person name="Yi H."/>
        </authorList>
    </citation>
    <scope>NUCLEOTIDE SEQUENCE [LARGE SCALE GENOMIC DNA]</scope>
    <source>
        <strain evidence="3 4">HYN0046</strain>
    </source>
</reference>
<dbReference type="Gene3D" id="3.40.50.1110">
    <property type="entry name" value="SGNH hydrolase"/>
    <property type="match status" value="1"/>
</dbReference>
<evidence type="ECO:0000313" key="4">
    <source>
        <dbReference type="Proteomes" id="UP000253940"/>
    </source>
</evidence>
<evidence type="ECO:0000313" key="3">
    <source>
        <dbReference type="EMBL" id="AXI03084.1"/>
    </source>
</evidence>
<organism evidence="3 4">
    <name type="scientific">Aquirhabdus parva</name>
    <dbReference type="NCBI Taxonomy" id="2283318"/>
    <lineage>
        <taxon>Bacteria</taxon>
        <taxon>Pseudomonadati</taxon>
        <taxon>Pseudomonadota</taxon>
        <taxon>Gammaproteobacteria</taxon>
        <taxon>Moraxellales</taxon>
        <taxon>Moraxellaceae</taxon>
        <taxon>Aquirhabdus</taxon>
    </lineage>
</organism>
<dbReference type="RefSeq" id="WP_114899194.1">
    <property type="nucleotide sequence ID" value="NZ_CP031222.1"/>
</dbReference>
<dbReference type="InterPro" id="IPR036514">
    <property type="entry name" value="SGNH_hydro_sf"/>
</dbReference>
<proteinExistence type="predicted"/>
<dbReference type="GO" id="GO:0016788">
    <property type="term" value="F:hydrolase activity, acting on ester bonds"/>
    <property type="evidence" value="ECO:0007669"/>
    <property type="project" value="UniProtKB-ARBA"/>
</dbReference>
<sequence>MAASRKTPTYDLSALISLYGEPTRVSISSDNVIYGIGVNGQSNAYGSSNGHLETQPAGYPEWLLAHDPILASKPIYPLNALMLDGVNPRQSGAISTKFIPLLESRTDIGGETLCTSLVNHLLQKMSLATNLLPTFVAFVCAQGSASYADLKRGSRWYANTLIAIQSAFDIAQSEGRQYIQLAMLWIQGESDNANTLNLSVNARRAMLKQRERDMTADIKAITGQTQDIIFFEVQIAGSVNSRVEPDGAFNQHVKQASIEMDGDGNNRLAGPFYQMPTSGNGLNQIHMDNKGQNELGQRCAQAILAECFGSGWRAFKPIRDSLRWISKKQFILEFDVPILPIVIDTSSTQVSTIGLGGGLGFWFDDYSDFSSRISSISVVGDHSLQFNLSAAPSGKSVRLSYAMRATILPPKGYSGPYGPLCGPRGCIRDSTQDVNLYTGQKSYNWLNAFYIHFNYPY</sequence>
<feature type="domain" description="Sialate O-acetylesterase" evidence="2">
    <location>
        <begin position="139"/>
        <end position="304"/>
    </location>
</feature>
<evidence type="ECO:0000256" key="1">
    <source>
        <dbReference type="ARBA" id="ARBA00022801"/>
    </source>
</evidence>